<dbReference type="RefSeq" id="WP_134208939.1">
    <property type="nucleotide sequence ID" value="NZ_CP038015.1"/>
</dbReference>
<feature type="transmembrane region" description="Helical" evidence="7">
    <location>
        <begin position="404"/>
        <end position="426"/>
    </location>
</feature>
<dbReference type="InterPro" id="IPR000731">
    <property type="entry name" value="SSD"/>
</dbReference>
<evidence type="ECO:0000256" key="6">
    <source>
        <dbReference type="ARBA" id="ARBA00023136"/>
    </source>
</evidence>
<comment type="subcellular location">
    <subcellularLocation>
        <location evidence="1">Cell membrane</location>
        <topology evidence="1">Multi-pass membrane protein</topology>
    </subcellularLocation>
</comment>
<evidence type="ECO:0000313" key="9">
    <source>
        <dbReference type="EMBL" id="QBP40207.1"/>
    </source>
</evidence>
<accession>A0A4P6ZVA5</accession>
<dbReference type="AlphaFoldDB" id="A0A4P6ZVA5"/>
<keyword evidence="10" id="KW-1185">Reference proteome</keyword>
<dbReference type="EMBL" id="CP038015">
    <property type="protein sequence ID" value="QBP40207.1"/>
    <property type="molecule type" value="Genomic_DNA"/>
</dbReference>
<sequence>MKQNKKFNSQAHKSLYRTVTKMVPAVLTALIATSLGFISLYTSPVPMIQDFGKMLTIGMIISFIVGVFILIPLLFTRDSFFFNKAAKNRSKKTDKSSRIENFLDGITKRVVALRWWIILIALITAGFGIWVDLDAKAETDVETFMPQDTQVLKDIHKLRDIVGTTDQVSIVFEGKDILSSSSLNWVDATTNEIEKEFSQVVVKSNSITEVFKKLNDGEIPTGSELKGLMNDIPDQQQKLLINESGTKGVITVGIKHLKAEPLKNFIDDLNQYLIDNQPDNMETMVTGKSVLDVEMVSGLTTGRYKMTLLGMALVFLGLLAVYRHPIKALIPLLPITLIIGWSGAVMYLAEISYTPLTATLGALIIGIGTEFTILIMERFYEERENGSSSIDAIRIANQKTGKSIFASAITTIGGFSALLVSDFVILSNFGMMTLINISLALFSTIVVMPAVLIILDRFVKTKPRIEKDTLVN</sequence>
<keyword evidence="3" id="KW-1003">Cell membrane</keyword>
<feature type="transmembrane region" description="Helical" evidence="7">
    <location>
        <begin position="355"/>
        <end position="376"/>
    </location>
</feature>
<dbReference type="PANTHER" id="PTHR33406">
    <property type="entry name" value="MEMBRANE PROTEIN MJ1562-RELATED"/>
    <property type="match status" value="1"/>
</dbReference>
<dbReference type="KEGG" id="panc:E2636_03140"/>
<feature type="transmembrane region" description="Helical" evidence="7">
    <location>
        <begin position="111"/>
        <end position="131"/>
    </location>
</feature>
<feature type="transmembrane region" description="Helical" evidence="7">
    <location>
        <begin position="21"/>
        <end position="42"/>
    </location>
</feature>
<gene>
    <name evidence="9" type="ORF">E2636_03140</name>
</gene>
<feature type="transmembrane region" description="Helical" evidence="7">
    <location>
        <begin position="432"/>
        <end position="455"/>
    </location>
</feature>
<evidence type="ECO:0000256" key="7">
    <source>
        <dbReference type="SAM" id="Phobius"/>
    </source>
</evidence>
<feature type="domain" description="SSD" evidence="8">
    <location>
        <begin position="363"/>
        <end position="454"/>
    </location>
</feature>
<protein>
    <recommendedName>
        <fullName evidence="8">SSD domain-containing protein</fullName>
    </recommendedName>
</protein>
<keyword evidence="5 7" id="KW-1133">Transmembrane helix</keyword>
<feature type="transmembrane region" description="Helical" evidence="7">
    <location>
        <begin position="329"/>
        <end position="349"/>
    </location>
</feature>
<dbReference type="Pfam" id="PF03176">
    <property type="entry name" value="MMPL"/>
    <property type="match status" value="1"/>
</dbReference>
<dbReference type="OrthoDB" id="9809027at2"/>
<name>A0A4P6ZVA5_9BACL</name>
<evidence type="ECO:0000256" key="5">
    <source>
        <dbReference type="ARBA" id="ARBA00022989"/>
    </source>
</evidence>
<dbReference type="Gene3D" id="1.20.1640.10">
    <property type="entry name" value="Multidrug efflux transporter AcrB transmembrane domain"/>
    <property type="match status" value="2"/>
</dbReference>
<evidence type="ECO:0000259" key="8">
    <source>
        <dbReference type="PROSITE" id="PS50156"/>
    </source>
</evidence>
<comment type="similarity">
    <text evidence="2">Belongs to the resistance-nodulation-cell division (RND) (TC 2.A.6) family. MmpL subfamily.</text>
</comment>
<dbReference type="InterPro" id="IPR050545">
    <property type="entry name" value="Mycobact_MmpL"/>
</dbReference>
<evidence type="ECO:0000256" key="4">
    <source>
        <dbReference type="ARBA" id="ARBA00022692"/>
    </source>
</evidence>
<proteinExistence type="inferred from homology"/>
<feature type="transmembrane region" description="Helical" evidence="7">
    <location>
        <begin position="54"/>
        <end position="75"/>
    </location>
</feature>
<dbReference type="Proteomes" id="UP000294292">
    <property type="component" value="Chromosome"/>
</dbReference>
<evidence type="ECO:0000256" key="1">
    <source>
        <dbReference type="ARBA" id="ARBA00004651"/>
    </source>
</evidence>
<feature type="transmembrane region" description="Helical" evidence="7">
    <location>
        <begin position="304"/>
        <end position="322"/>
    </location>
</feature>
<evidence type="ECO:0000313" key="10">
    <source>
        <dbReference type="Proteomes" id="UP000294292"/>
    </source>
</evidence>
<dbReference type="InterPro" id="IPR004869">
    <property type="entry name" value="MMPL_dom"/>
</dbReference>
<evidence type="ECO:0000256" key="3">
    <source>
        <dbReference type="ARBA" id="ARBA00022475"/>
    </source>
</evidence>
<dbReference type="PROSITE" id="PS50156">
    <property type="entry name" value="SSD"/>
    <property type="match status" value="1"/>
</dbReference>
<keyword evidence="6 7" id="KW-0472">Membrane</keyword>
<dbReference type="GO" id="GO:0005886">
    <property type="term" value="C:plasma membrane"/>
    <property type="evidence" value="ECO:0007669"/>
    <property type="project" value="UniProtKB-SubCell"/>
</dbReference>
<keyword evidence="4 7" id="KW-0812">Transmembrane</keyword>
<evidence type="ECO:0000256" key="2">
    <source>
        <dbReference type="ARBA" id="ARBA00010157"/>
    </source>
</evidence>
<dbReference type="SUPFAM" id="SSF82866">
    <property type="entry name" value="Multidrug efflux transporter AcrB transmembrane domain"/>
    <property type="match status" value="2"/>
</dbReference>
<organism evidence="9 10">
    <name type="scientific">Paenisporosarcina antarctica</name>
    <dbReference type="NCBI Taxonomy" id="417367"/>
    <lineage>
        <taxon>Bacteria</taxon>
        <taxon>Bacillati</taxon>
        <taxon>Bacillota</taxon>
        <taxon>Bacilli</taxon>
        <taxon>Bacillales</taxon>
        <taxon>Caryophanaceae</taxon>
        <taxon>Paenisporosarcina</taxon>
    </lineage>
</organism>
<dbReference type="PANTHER" id="PTHR33406:SF6">
    <property type="entry name" value="MEMBRANE PROTEIN YDGH-RELATED"/>
    <property type="match status" value="1"/>
</dbReference>
<reference evidence="9 10" key="1">
    <citation type="submission" date="2019-03" db="EMBL/GenBank/DDBJ databases">
        <title>Complete genome sequence of Paenisporosarcina antarctica CGMCC 1.6503T.</title>
        <authorList>
            <person name="Rong J.-C."/>
            <person name="Chi N.-Y."/>
            <person name="Zhang Q.-F."/>
        </authorList>
    </citation>
    <scope>NUCLEOTIDE SEQUENCE [LARGE SCALE GENOMIC DNA]</scope>
    <source>
        <strain evidence="9 10">CGMCC 1.6503</strain>
    </source>
</reference>